<dbReference type="GO" id="GO:0005506">
    <property type="term" value="F:iron ion binding"/>
    <property type="evidence" value="ECO:0007669"/>
    <property type="project" value="InterPro"/>
</dbReference>
<dbReference type="KEGG" id="apuu:APUU_80929A"/>
<evidence type="ECO:0000256" key="3">
    <source>
        <dbReference type="ARBA" id="ARBA00022723"/>
    </source>
</evidence>
<gene>
    <name evidence="8" type="ORF">APUU_80929A</name>
</gene>
<keyword evidence="5 6" id="KW-0408">Iron</keyword>
<dbReference type="GO" id="GO:0004497">
    <property type="term" value="F:monooxygenase activity"/>
    <property type="evidence" value="ECO:0007669"/>
    <property type="project" value="UniProtKB-KW"/>
</dbReference>
<proteinExistence type="inferred from homology"/>
<keyword evidence="6 7" id="KW-0349">Heme</keyword>
<keyword evidence="3 6" id="KW-0479">Metal-binding</keyword>
<dbReference type="Pfam" id="PF00067">
    <property type="entry name" value="p450"/>
    <property type="match status" value="1"/>
</dbReference>
<dbReference type="PRINTS" id="PR00385">
    <property type="entry name" value="P450"/>
</dbReference>
<comment type="similarity">
    <text evidence="2 7">Belongs to the cytochrome P450 family.</text>
</comment>
<evidence type="ECO:0000256" key="7">
    <source>
        <dbReference type="RuleBase" id="RU000461"/>
    </source>
</evidence>
<protein>
    <recommendedName>
        <fullName evidence="10">Cytochrome P450</fullName>
    </recommendedName>
</protein>
<feature type="binding site" description="axial binding residue" evidence="6">
    <location>
        <position position="312"/>
    </location>
    <ligand>
        <name>heme</name>
        <dbReference type="ChEBI" id="CHEBI:30413"/>
    </ligand>
    <ligandPart>
        <name>Fe</name>
        <dbReference type="ChEBI" id="CHEBI:18248"/>
    </ligandPart>
</feature>
<dbReference type="AlphaFoldDB" id="A0A7R8ATP0"/>
<dbReference type="InterPro" id="IPR001128">
    <property type="entry name" value="Cyt_P450"/>
</dbReference>
<evidence type="ECO:0000313" key="9">
    <source>
        <dbReference type="Proteomes" id="UP000654913"/>
    </source>
</evidence>
<organism evidence="8 9">
    <name type="scientific">Aspergillus puulaauensis</name>
    <dbReference type="NCBI Taxonomy" id="1220207"/>
    <lineage>
        <taxon>Eukaryota</taxon>
        <taxon>Fungi</taxon>
        <taxon>Dikarya</taxon>
        <taxon>Ascomycota</taxon>
        <taxon>Pezizomycotina</taxon>
        <taxon>Eurotiomycetes</taxon>
        <taxon>Eurotiomycetidae</taxon>
        <taxon>Eurotiales</taxon>
        <taxon>Aspergillaceae</taxon>
        <taxon>Aspergillus</taxon>
    </lineage>
</organism>
<dbReference type="PANTHER" id="PTHR24305">
    <property type="entry name" value="CYTOCHROME P450"/>
    <property type="match status" value="1"/>
</dbReference>
<keyword evidence="7" id="KW-0503">Monooxygenase</keyword>
<dbReference type="CDD" id="cd11060">
    <property type="entry name" value="CYP57A1-like"/>
    <property type="match status" value="1"/>
</dbReference>
<evidence type="ECO:0000256" key="1">
    <source>
        <dbReference type="ARBA" id="ARBA00001971"/>
    </source>
</evidence>
<accession>A0A7R8ATP0</accession>
<name>A0A7R8ATP0_9EURO</name>
<dbReference type="PANTHER" id="PTHR24305:SF229">
    <property type="entry name" value="P450, PUTATIVE (EUROFUNG)-RELATED"/>
    <property type="match status" value="1"/>
</dbReference>
<keyword evidence="4 7" id="KW-0560">Oxidoreductase</keyword>
<dbReference type="SUPFAM" id="SSF48264">
    <property type="entry name" value="Cytochrome P450"/>
    <property type="match status" value="1"/>
</dbReference>
<sequence>MSSIVKFEHYIDVCTELFMERMGEYAQAQQPVDLATWVQWYAFDVIGELYFSSMFGFMRHRCDVRDYIASLDTLLPALCTASVMPAYARAPFLASGLLLSSVRKALKALKNIEEASETCVRERLQSRPNENHSRADILNNLLEIHKHKGDQQNFMMTDVQTEAYVGLFAGSDTTAAALSSILYHLMKNRDVYEKLLQEIDGATAAGNLSYPRIKYAETMQLPYLVACCKEGMRIHPSVGLTLPRVVPPGGCQIAGQWFPGGLRVGINAAVIHLDKSIFGEDAETYNPDRWFREDAVQMERHMFQFGGGSRTCIGKNISLCEMHKLIAELLRLYEIRLADSEAEFRTKNHWFNKSLPMSVQIRKRDNIV</sequence>
<evidence type="ECO:0000256" key="2">
    <source>
        <dbReference type="ARBA" id="ARBA00010617"/>
    </source>
</evidence>
<dbReference type="RefSeq" id="XP_041562812.1">
    <property type="nucleotide sequence ID" value="XM_041697264.1"/>
</dbReference>
<evidence type="ECO:0000313" key="8">
    <source>
        <dbReference type="EMBL" id="BCS30626.1"/>
    </source>
</evidence>
<evidence type="ECO:0000256" key="4">
    <source>
        <dbReference type="ARBA" id="ARBA00023002"/>
    </source>
</evidence>
<keyword evidence="9" id="KW-1185">Reference proteome</keyword>
<evidence type="ECO:0008006" key="10">
    <source>
        <dbReference type="Google" id="ProtNLM"/>
    </source>
</evidence>
<dbReference type="Gene3D" id="1.10.630.10">
    <property type="entry name" value="Cytochrome P450"/>
    <property type="match status" value="1"/>
</dbReference>
<dbReference type="EMBL" id="AP024450">
    <property type="protein sequence ID" value="BCS30626.1"/>
    <property type="molecule type" value="Genomic_DNA"/>
</dbReference>
<dbReference type="InterPro" id="IPR036396">
    <property type="entry name" value="Cyt_P450_sf"/>
</dbReference>
<reference evidence="8" key="1">
    <citation type="submission" date="2021-01" db="EMBL/GenBank/DDBJ databases">
        <authorList>
            <consortium name="Aspergillus puulaauensis MK2 genome sequencing consortium"/>
            <person name="Kazuki M."/>
            <person name="Futagami T."/>
        </authorList>
    </citation>
    <scope>NUCLEOTIDE SEQUENCE</scope>
    <source>
        <strain evidence="8">MK2</strain>
    </source>
</reference>
<dbReference type="PROSITE" id="PS00086">
    <property type="entry name" value="CYTOCHROME_P450"/>
    <property type="match status" value="1"/>
</dbReference>
<dbReference type="OrthoDB" id="3934656at2759"/>
<evidence type="ECO:0000256" key="5">
    <source>
        <dbReference type="ARBA" id="ARBA00023004"/>
    </source>
</evidence>
<evidence type="ECO:0000256" key="6">
    <source>
        <dbReference type="PIRSR" id="PIRSR602401-1"/>
    </source>
</evidence>
<dbReference type="Proteomes" id="UP000654913">
    <property type="component" value="Chromosome 8"/>
</dbReference>
<dbReference type="GO" id="GO:0020037">
    <property type="term" value="F:heme binding"/>
    <property type="evidence" value="ECO:0007669"/>
    <property type="project" value="InterPro"/>
</dbReference>
<dbReference type="InterPro" id="IPR050121">
    <property type="entry name" value="Cytochrome_P450_monoxygenase"/>
</dbReference>
<dbReference type="InterPro" id="IPR017972">
    <property type="entry name" value="Cyt_P450_CS"/>
</dbReference>
<dbReference type="GO" id="GO:0016705">
    <property type="term" value="F:oxidoreductase activity, acting on paired donors, with incorporation or reduction of molecular oxygen"/>
    <property type="evidence" value="ECO:0007669"/>
    <property type="project" value="InterPro"/>
</dbReference>
<comment type="cofactor">
    <cofactor evidence="1 6">
        <name>heme</name>
        <dbReference type="ChEBI" id="CHEBI:30413"/>
    </cofactor>
</comment>
<dbReference type="InterPro" id="IPR002401">
    <property type="entry name" value="Cyt_P450_E_grp-I"/>
</dbReference>
<dbReference type="PRINTS" id="PR00463">
    <property type="entry name" value="EP450I"/>
</dbReference>
<reference evidence="8" key="2">
    <citation type="submission" date="2021-02" db="EMBL/GenBank/DDBJ databases">
        <title>Aspergillus puulaauensis MK2 genome sequence.</title>
        <authorList>
            <person name="Futagami T."/>
            <person name="Mori K."/>
            <person name="Kadooka C."/>
            <person name="Tanaka T."/>
        </authorList>
    </citation>
    <scope>NUCLEOTIDE SEQUENCE</scope>
    <source>
        <strain evidence="8">MK2</strain>
    </source>
</reference>
<dbReference type="GeneID" id="64980623"/>